<evidence type="ECO:0000259" key="1">
    <source>
        <dbReference type="PROSITE" id="PS50076"/>
    </source>
</evidence>
<proteinExistence type="predicted"/>
<organism evidence="2">
    <name type="scientific">viral metagenome</name>
    <dbReference type="NCBI Taxonomy" id="1070528"/>
    <lineage>
        <taxon>unclassified sequences</taxon>
        <taxon>metagenomes</taxon>
        <taxon>organismal metagenomes</taxon>
    </lineage>
</organism>
<dbReference type="PROSITE" id="PS50076">
    <property type="entry name" value="DNAJ_2"/>
    <property type="match status" value="1"/>
</dbReference>
<protein>
    <recommendedName>
        <fullName evidence="1">J domain-containing protein</fullName>
    </recommendedName>
</protein>
<dbReference type="EMBL" id="MN739479">
    <property type="protein sequence ID" value="QHT07133.1"/>
    <property type="molecule type" value="Genomic_DNA"/>
</dbReference>
<dbReference type="CDD" id="cd06257">
    <property type="entry name" value="DnaJ"/>
    <property type="match status" value="1"/>
</dbReference>
<dbReference type="AlphaFoldDB" id="A0A6C0CS73"/>
<evidence type="ECO:0000313" key="2">
    <source>
        <dbReference type="EMBL" id="QHT07133.1"/>
    </source>
</evidence>
<name>A0A6C0CS73_9ZZZZ</name>
<dbReference type="InterPro" id="IPR036869">
    <property type="entry name" value="J_dom_sf"/>
</dbReference>
<dbReference type="Gene3D" id="1.10.287.110">
    <property type="entry name" value="DnaJ domain"/>
    <property type="match status" value="1"/>
</dbReference>
<accession>A0A6C0CS73</accession>
<reference evidence="2" key="1">
    <citation type="journal article" date="2020" name="Nature">
        <title>Giant virus diversity and host interactions through global metagenomics.</title>
        <authorList>
            <person name="Schulz F."/>
            <person name="Roux S."/>
            <person name="Paez-Espino D."/>
            <person name="Jungbluth S."/>
            <person name="Walsh D.A."/>
            <person name="Denef V.J."/>
            <person name="McMahon K.D."/>
            <person name="Konstantinidis K.T."/>
            <person name="Eloe-Fadrosh E.A."/>
            <person name="Kyrpides N.C."/>
            <person name="Woyke T."/>
        </authorList>
    </citation>
    <scope>NUCLEOTIDE SEQUENCE</scope>
    <source>
        <strain evidence="2">GVMAG-M-3300021962-46</strain>
    </source>
</reference>
<dbReference type="InterPro" id="IPR001623">
    <property type="entry name" value="DnaJ_domain"/>
</dbReference>
<sequence>MNSIDFINPYQLFGVTEDSAIEEVRKAYYSIALLCHPDKGGHTDYMKTLTLAYKWICDQISCEVEHRKTFEEYFGTEIQTAYIPNFTDIMVESTGYTKDFFKGLCHEVSITDPKIIEQLYIPNFNSVMSLYRHIEGTEPVLPSIEELTRYTLHFLRHYLHAPEDMFLAEVYVPMSIPHGYNMESQQETYDNGLYSKTMTIYKDPLVTPRKTEAILETKEKLEDYSIDAPIAMNDYQEAFTSYTEDLKKLETLISTVPFEEALQTYRTERSLQNCVL</sequence>
<feature type="domain" description="J" evidence="1">
    <location>
        <begin position="8"/>
        <end position="74"/>
    </location>
</feature>
<dbReference type="SUPFAM" id="SSF46565">
    <property type="entry name" value="Chaperone J-domain"/>
    <property type="match status" value="1"/>
</dbReference>
<dbReference type="SMART" id="SM00271">
    <property type="entry name" value="DnaJ"/>
    <property type="match status" value="1"/>
</dbReference>
<dbReference type="Pfam" id="PF00226">
    <property type="entry name" value="DnaJ"/>
    <property type="match status" value="1"/>
</dbReference>